<dbReference type="AlphaFoldDB" id="A0A2Z5UUM1"/>
<proteinExistence type="predicted"/>
<accession>A0A2Z5UUM1</accession>
<protein>
    <submittedName>
        <fullName evidence="1">Uncharacterized protein</fullName>
    </submittedName>
</protein>
<organism evidence="1 2">
    <name type="scientific">Candidatus Rickettsiella viridis</name>
    <dbReference type="NCBI Taxonomy" id="676208"/>
    <lineage>
        <taxon>Bacteria</taxon>
        <taxon>Pseudomonadati</taxon>
        <taxon>Pseudomonadota</taxon>
        <taxon>Gammaproteobacteria</taxon>
        <taxon>Legionellales</taxon>
        <taxon>Coxiellaceae</taxon>
        <taxon>Rickettsiella</taxon>
    </lineage>
</organism>
<dbReference type="Proteomes" id="UP000282483">
    <property type="component" value="Chromosome"/>
</dbReference>
<evidence type="ECO:0000313" key="1">
    <source>
        <dbReference type="EMBL" id="BBB15188.1"/>
    </source>
</evidence>
<name>A0A2Z5UUM1_9COXI</name>
<evidence type="ECO:0000313" key="2">
    <source>
        <dbReference type="Proteomes" id="UP000282483"/>
    </source>
</evidence>
<dbReference type="EMBL" id="AP018005">
    <property type="protein sequence ID" value="BBB15188.1"/>
    <property type="molecule type" value="Genomic_DNA"/>
</dbReference>
<keyword evidence="2" id="KW-1185">Reference proteome</keyword>
<dbReference type="KEGG" id="rvi:RVIR1_06910"/>
<reference evidence="1 2" key="1">
    <citation type="submission" date="2017-03" db="EMBL/GenBank/DDBJ databases">
        <title>The genome sequence of Candidatus Rickettsiella viridis.</title>
        <authorList>
            <person name="Nikoh N."/>
            <person name="Tsuchida T."/>
            <person name="Yamaguchi K."/>
            <person name="Maeda T."/>
            <person name="Shigenobu S."/>
            <person name="Fukatsu T."/>
        </authorList>
    </citation>
    <scope>NUCLEOTIDE SEQUENCE [LARGE SCALE GENOMIC DNA]</scope>
    <source>
        <strain evidence="1 2">Ap-RA04</strain>
    </source>
</reference>
<sequence>MLIYTIGSRGIKIIFTTEVLRIFVQSLRLLGKYPAFCLPT</sequence>
<gene>
    <name evidence="1" type="ORF">RVIR1_06910</name>
</gene>